<feature type="signal peptide" evidence="1">
    <location>
        <begin position="1"/>
        <end position="25"/>
    </location>
</feature>
<reference evidence="2 3" key="1">
    <citation type="submission" date="2019-03" db="EMBL/GenBank/DDBJ databases">
        <title>First draft genome of Liparis tanakae, snailfish: a comprehensive survey of snailfish specific genes.</title>
        <authorList>
            <person name="Kim W."/>
            <person name="Song I."/>
            <person name="Jeong J.-H."/>
            <person name="Kim D."/>
            <person name="Kim S."/>
            <person name="Ryu S."/>
            <person name="Song J.Y."/>
            <person name="Lee S.K."/>
        </authorList>
    </citation>
    <scope>NUCLEOTIDE SEQUENCE [LARGE SCALE GENOMIC DNA]</scope>
    <source>
        <tissue evidence="2">Muscle</tissue>
    </source>
</reference>
<accession>A0A4Z2J2V1</accession>
<feature type="chain" id="PRO_5021363866" evidence="1">
    <location>
        <begin position="26"/>
        <end position="147"/>
    </location>
</feature>
<sequence>MRCVEGIRAACRFVCVCACTCLLSGWDRSVSLQWQAEEPKDRPGTLPPLAAERPGGWIEPCRLGSYQYSPSRQPGRQETEPLTHSAYYSTAEHQRWVVKGHFLGHLSGVRPSLSYILQLLTPRWLFLPGLEGPERGQSGLVREREPY</sequence>
<dbReference type="EMBL" id="SRLO01000029">
    <property type="protein sequence ID" value="TNN84038.1"/>
    <property type="molecule type" value="Genomic_DNA"/>
</dbReference>
<evidence type="ECO:0000256" key="1">
    <source>
        <dbReference type="SAM" id="SignalP"/>
    </source>
</evidence>
<keyword evidence="1" id="KW-0732">Signal</keyword>
<name>A0A4Z2J2V1_9TELE</name>
<organism evidence="2 3">
    <name type="scientific">Liparis tanakae</name>
    <name type="common">Tanaka's snailfish</name>
    <dbReference type="NCBI Taxonomy" id="230148"/>
    <lineage>
        <taxon>Eukaryota</taxon>
        <taxon>Metazoa</taxon>
        <taxon>Chordata</taxon>
        <taxon>Craniata</taxon>
        <taxon>Vertebrata</taxon>
        <taxon>Euteleostomi</taxon>
        <taxon>Actinopterygii</taxon>
        <taxon>Neopterygii</taxon>
        <taxon>Teleostei</taxon>
        <taxon>Neoteleostei</taxon>
        <taxon>Acanthomorphata</taxon>
        <taxon>Eupercaria</taxon>
        <taxon>Perciformes</taxon>
        <taxon>Cottioidei</taxon>
        <taxon>Cottales</taxon>
        <taxon>Liparidae</taxon>
        <taxon>Liparis</taxon>
    </lineage>
</organism>
<gene>
    <name evidence="2" type="ORF">EYF80_005644</name>
</gene>
<evidence type="ECO:0000313" key="3">
    <source>
        <dbReference type="Proteomes" id="UP000314294"/>
    </source>
</evidence>
<evidence type="ECO:0000313" key="2">
    <source>
        <dbReference type="EMBL" id="TNN84038.1"/>
    </source>
</evidence>
<dbReference type="AlphaFoldDB" id="A0A4Z2J2V1"/>
<dbReference type="Proteomes" id="UP000314294">
    <property type="component" value="Unassembled WGS sequence"/>
</dbReference>
<comment type="caution">
    <text evidence="2">The sequence shown here is derived from an EMBL/GenBank/DDBJ whole genome shotgun (WGS) entry which is preliminary data.</text>
</comment>
<protein>
    <submittedName>
        <fullName evidence="2">Uncharacterized protein</fullName>
    </submittedName>
</protein>
<proteinExistence type="predicted"/>
<keyword evidence="3" id="KW-1185">Reference proteome</keyword>